<dbReference type="SUPFAM" id="SSF52540">
    <property type="entry name" value="P-loop containing nucleoside triphosphate hydrolases"/>
    <property type="match status" value="1"/>
</dbReference>
<dbReference type="InterPro" id="IPR041623">
    <property type="entry name" value="NOG1_N"/>
</dbReference>
<sequence>MISNDIINTILSKTQKKTPTIIHKHFSIQRIRKFYIKKLSFAYYNFYNYICNLIQKFPVMNEIDPFFKNIFNLLFNKNYYKVALGWLNNLKLLIFKLLKKYTTLLKLGNSLQDCKILKKVGLGKLCSMVKKTNSIFIYLKKVEIQIKFIPFINFHKKLILLSGGLGSGKSSLLNKITKANVKTNSYAFVTKFLQIGEYNNNCTTWQLLDTPGLKHIKNLNRNSVEMQTIVALIHLKYTNLHVFDFSFFSKVNMIKQIDIFKSILCYLTKKKIIILLNKTDLNWEKTKNRMKKALIFYILKIKKEGILKLSCHDETGIFFLQKTCLTGENHHMLKPKQISFFLYFKNTFILKYHFSQKVTSKKKIILKQKMICFGKNLN</sequence>
<keyword evidence="3" id="KW-0542">Nucleomorph</keyword>
<dbReference type="InterPro" id="IPR005225">
    <property type="entry name" value="Small_GTP-bd"/>
</dbReference>
<dbReference type="EMBL" id="CP002173">
    <property type="protein sequence ID" value="AEA38962.1"/>
    <property type="molecule type" value="Genomic_DNA"/>
</dbReference>
<dbReference type="InterPro" id="IPR027417">
    <property type="entry name" value="P-loop_NTPase"/>
</dbReference>
<gene>
    <name evidence="3" type="primary">nog1</name>
    <name evidence="3" type="ORF">CPARA_2gp304</name>
</gene>
<proteinExistence type="predicted"/>
<accession>F2HI16</accession>
<evidence type="ECO:0000259" key="2">
    <source>
        <dbReference type="Pfam" id="PF17835"/>
    </source>
</evidence>
<dbReference type="GeneID" id="10447205"/>
<dbReference type="Pfam" id="PF01926">
    <property type="entry name" value="MMR_HSR1"/>
    <property type="match status" value="1"/>
</dbReference>
<reference evidence="3 4" key="1">
    <citation type="journal article" date="2011" name="Genome Biol. Evol.">
        <title>Complete nucleomorph genome sequence of the nonphotosynthetic alga Cryptomonas paramecium reveals a core nucleomorph gene set.</title>
        <authorList>
            <person name="Tanifuji G."/>
            <person name="Onodera N.T."/>
            <person name="Wheeler T.J."/>
            <person name="Dlutek M."/>
            <person name="Donaher N."/>
            <person name="Archibald J.M."/>
        </authorList>
    </citation>
    <scope>NUCLEOTIDE SEQUENCE [LARGE SCALE GENOMIC DNA]</scope>
    <source>
        <strain evidence="3 4">CCAP977/2A</strain>
    </source>
</reference>
<geneLocation type="nucleomorph" evidence="3"/>
<dbReference type="InterPro" id="IPR006073">
    <property type="entry name" value="GTP-bd"/>
</dbReference>
<dbReference type="Gene3D" id="3.40.50.300">
    <property type="entry name" value="P-loop containing nucleotide triphosphate hydrolases"/>
    <property type="match status" value="1"/>
</dbReference>
<dbReference type="RefSeq" id="XP_003239860.1">
    <property type="nucleotide sequence ID" value="XM_003239812.1"/>
</dbReference>
<organism evidence="3 4">
    <name type="scientific">Cryptomonas paramaecium</name>
    <dbReference type="NCBI Taxonomy" id="2898"/>
    <lineage>
        <taxon>Eukaryota</taxon>
        <taxon>Cryptophyceae</taxon>
        <taxon>Cryptomonadales</taxon>
        <taxon>Cryptomonadaceae</taxon>
        <taxon>Cryptomonas</taxon>
    </lineage>
</organism>
<dbReference type="Pfam" id="PF17835">
    <property type="entry name" value="NOG1_N"/>
    <property type="match status" value="1"/>
</dbReference>
<dbReference type="Proteomes" id="UP000243423">
    <property type="component" value="Nucleomorph 2"/>
</dbReference>
<feature type="domain" description="G" evidence="1">
    <location>
        <begin position="160"/>
        <end position="278"/>
    </location>
</feature>
<protein>
    <submittedName>
        <fullName evidence="3">Nucleolar G-protein</fullName>
    </submittedName>
</protein>
<evidence type="ECO:0000313" key="4">
    <source>
        <dbReference type="Proteomes" id="UP000243423"/>
    </source>
</evidence>
<evidence type="ECO:0000313" key="3">
    <source>
        <dbReference type="EMBL" id="AEA38962.1"/>
    </source>
</evidence>
<dbReference type="AlphaFoldDB" id="F2HI16"/>
<dbReference type="GO" id="GO:0005525">
    <property type="term" value="F:GTP binding"/>
    <property type="evidence" value="ECO:0007669"/>
    <property type="project" value="InterPro"/>
</dbReference>
<name>F2HI16_9CRYP</name>
<evidence type="ECO:0000259" key="1">
    <source>
        <dbReference type="Pfam" id="PF01926"/>
    </source>
</evidence>
<dbReference type="PANTHER" id="PTHR45759">
    <property type="entry name" value="NUCLEOLAR GTP-BINDING PROTEIN 1"/>
    <property type="match status" value="1"/>
</dbReference>
<dbReference type="NCBIfam" id="TIGR00231">
    <property type="entry name" value="small_GTP"/>
    <property type="match status" value="1"/>
</dbReference>
<dbReference type="Gene3D" id="1.20.120.1190">
    <property type="match status" value="1"/>
</dbReference>
<feature type="domain" description="NOG1 N-terminal helical" evidence="2">
    <location>
        <begin position="1"/>
        <end position="152"/>
    </location>
</feature>